<gene>
    <name evidence="1" type="ORF">V7S43_006680</name>
</gene>
<dbReference type="InterPro" id="IPR042099">
    <property type="entry name" value="ANL_N_sf"/>
</dbReference>
<dbReference type="Proteomes" id="UP001632037">
    <property type="component" value="Unassembled WGS sequence"/>
</dbReference>
<proteinExistence type="predicted"/>
<comment type="caution">
    <text evidence="1">The sequence shown here is derived from an EMBL/GenBank/DDBJ whole genome shotgun (WGS) entry which is preliminary data.</text>
</comment>
<keyword evidence="2" id="KW-1185">Reference proteome</keyword>
<dbReference type="EMBL" id="JBIMZQ010000011">
    <property type="protein sequence ID" value="KAL3668598.1"/>
    <property type="molecule type" value="Genomic_DNA"/>
</dbReference>
<dbReference type="PANTHER" id="PTHR24095">
    <property type="entry name" value="ACETYL-COENZYME A SYNTHETASE"/>
    <property type="match status" value="1"/>
</dbReference>
<dbReference type="PANTHER" id="PTHR24095:SF14">
    <property type="entry name" value="ACETYL-COENZYME A SYNTHETASE 1"/>
    <property type="match status" value="1"/>
</dbReference>
<name>A0ABD3FNZ7_9STRA</name>
<dbReference type="Gene3D" id="3.40.50.12780">
    <property type="entry name" value="N-terminal domain of ligase-like"/>
    <property type="match status" value="1"/>
</dbReference>
<evidence type="ECO:0000313" key="2">
    <source>
        <dbReference type="Proteomes" id="UP001632037"/>
    </source>
</evidence>
<organism evidence="1 2">
    <name type="scientific">Phytophthora oleae</name>
    <dbReference type="NCBI Taxonomy" id="2107226"/>
    <lineage>
        <taxon>Eukaryota</taxon>
        <taxon>Sar</taxon>
        <taxon>Stramenopiles</taxon>
        <taxon>Oomycota</taxon>
        <taxon>Peronosporomycetes</taxon>
        <taxon>Peronosporales</taxon>
        <taxon>Peronosporaceae</taxon>
        <taxon>Phytophthora</taxon>
    </lineage>
</organism>
<dbReference type="AlphaFoldDB" id="A0ABD3FNZ7"/>
<accession>A0ABD3FNZ7</accession>
<evidence type="ECO:0000313" key="1">
    <source>
        <dbReference type="EMBL" id="KAL3668598.1"/>
    </source>
</evidence>
<protein>
    <submittedName>
        <fullName evidence="1">Uncharacterized protein</fullName>
    </submittedName>
</protein>
<sequence>MTEDLMFILYPFRSTGTLKGIAFTTAGYLLYTMLTAKYTFDLHDGDIFACVLLSLLDRDKPGEIVKERVATAFSYRRLRLMFGGVALESGDHARRL</sequence>
<reference evidence="1 2" key="1">
    <citation type="submission" date="2024-09" db="EMBL/GenBank/DDBJ databases">
        <title>Genome sequencing and assembly of Phytophthora oleae, isolate VK10A, causative agent of rot of olive drupes.</title>
        <authorList>
            <person name="Conti Taguali S."/>
            <person name="Riolo M."/>
            <person name="La Spada F."/>
            <person name="Cacciola S.O."/>
            <person name="Dionisio G."/>
        </authorList>
    </citation>
    <scope>NUCLEOTIDE SEQUENCE [LARGE SCALE GENOMIC DNA]</scope>
    <source>
        <strain evidence="1 2">VK10A</strain>
    </source>
</reference>
<dbReference type="SUPFAM" id="SSF56801">
    <property type="entry name" value="Acetyl-CoA synthetase-like"/>
    <property type="match status" value="1"/>
</dbReference>